<evidence type="ECO:0000313" key="2">
    <source>
        <dbReference type="EMBL" id="CAG2219531.1"/>
    </source>
</evidence>
<evidence type="ECO:0000259" key="1">
    <source>
        <dbReference type="SMART" id="SM00670"/>
    </source>
</evidence>
<name>A0A8S3SNA6_MYTED</name>
<accession>A0A8S3SNA6</accession>
<organism evidence="2 3">
    <name type="scientific">Mytilus edulis</name>
    <name type="common">Blue mussel</name>
    <dbReference type="NCBI Taxonomy" id="6550"/>
    <lineage>
        <taxon>Eukaryota</taxon>
        <taxon>Metazoa</taxon>
        <taxon>Spiralia</taxon>
        <taxon>Lophotrochozoa</taxon>
        <taxon>Mollusca</taxon>
        <taxon>Bivalvia</taxon>
        <taxon>Autobranchia</taxon>
        <taxon>Pteriomorphia</taxon>
        <taxon>Mytilida</taxon>
        <taxon>Mytiloidea</taxon>
        <taxon>Mytilidae</taxon>
        <taxon>Mytilinae</taxon>
        <taxon>Mytilus</taxon>
    </lineage>
</organism>
<dbReference type="GO" id="GO:0005634">
    <property type="term" value="C:nucleus"/>
    <property type="evidence" value="ECO:0007669"/>
    <property type="project" value="TreeGrafter"/>
</dbReference>
<dbReference type="EMBL" id="CAJPWZ010001632">
    <property type="protein sequence ID" value="CAG2219531.1"/>
    <property type="molecule type" value="Genomic_DNA"/>
</dbReference>
<protein>
    <recommendedName>
        <fullName evidence="1">PIN domain-containing protein</fullName>
    </recommendedName>
</protein>
<dbReference type="InterPro" id="IPR002716">
    <property type="entry name" value="PIN_dom"/>
</dbReference>
<feature type="domain" description="PIN" evidence="1">
    <location>
        <begin position="708"/>
        <end position="837"/>
    </location>
</feature>
<dbReference type="Pfam" id="PF06743">
    <property type="entry name" value="FAST_1"/>
    <property type="match status" value="1"/>
</dbReference>
<dbReference type="Proteomes" id="UP000683360">
    <property type="component" value="Unassembled WGS sequence"/>
</dbReference>
<dbReference type="Gene3D" id="3.40.50.1010">
    <property type="entry name" value="5'-nuclease"/>
    <property type="match status" value="1"/>
</dbReference>
<proteinExistence type="predicted"/>
<dbReference type="Pfam" id="PF13638">
    <property type="entry name" value="PIN_4"/>
    <property type="match status" value="1"/>
</dbReference>
<dbReference type="SMART" id="SM00670">
    <property type="entry name" value="PINc"/>
    <property type="match status" value="1"/>
</dbReference>
<sequence length="943" mass="108757">MALPRCCVNTTFKRLAWSQRRNLVVHKTKFISCSINNKTSNGCRCEGLQVASLMKQEGQELKEMPILVRVKMDSILPQQSFTHSSKNGVTLELSDKDKTIIAQLEDCKTVNEIVKKVEIPSLGFTSISALLILQKILLLNETQKNITRFESHFQDDFMNELYKIINSSISSYSNTILISLVDGYCKSEPFRSKCTDSISEEIEQRLWDSNFSISELCTLSHVLVGHDNQLQRLLQLIWVHMCHRDEEIDERNLSSVFLSVPNIPLCAKKNVFEILWKKFNRVWWEIPGTDLSLIVSALKLHNVKSWTFYDLISKWLLVNINDMTASDLIKVTEGYLTLMTHSNNFEKYGQSCDPTQLYHILVPFGHFNYKPEQLDDMFLVAEEIILRDFEKFDPVHITELLASFVYLDRLPLNFASQVLSLSFWRKCKETCTQSSLERISVWMSTIKYAVKDTGALQRRLQTVRHAFYEMRNISRKNIEISKNHERYFMLNILAELERKSCVVDSKYAFWNDTFFNFGALIFIDQNNRVVNLHDLTHYNHRKWFSETRENVNTIDIGDITKKIPETEKESFNSPVVETLSADKNTDKWISTHGDMSNEKETVNDDKYANFLPNLEGQYALCYPRFKERKDVTLENLHAKFGVFPGLSEVRIIPNLIFVRYSIKDSGVQCLEKYSKDYAVSDSEGSSNIDVPQVLDKLTRMISESQKDMFIVVDTGMLISDLDLIQGLTAHGKPALVFPWVVMQELDFLEKGKTSISSNTIEKAQKARHAVQYLYQCFQSSHPRVVGQTPAQARVASEVSDFKAECSDDRILQCCIQYQSNNPDCSVLLLTRDLNLCNKSLINGIKAFPLLESEQHFDNFKNNNTVEDGVSKDDSKDIDENLPKVEGLDLLFQTNDIMSEDGLINDEWQQETEKTYEELLQDIQHFTDSKVSEKILIIVARIHR</sequence>
<gene>
    <name evidence="2" type="ORF">MEDL_33073</name>
</gene>
<dbReference type="PANTHER" id="PTHR16161:SF0">
    <property type="entry name" value="TRANSCRIPTIONAL PROTEIN SWT1"/>
    <property type="match status" value="1"/>
</dbReference>
<dbReference type="OrthoDB" id="385235at2759"/>
<dbReference type="InterPro" id="IPR010622">
    <property type="entry name" value="FAST_Leu-rich"/>
</dbReference>
<dbReference type="InterPro" id="IPR029060">
    <property type="entry name" value="PIN-like_dom_sf"/>
</dbReference>
<dbReference type="CDD" id="cd18727">
    <property type="entry name" value="PIN_Swt1-like"/>
    <property type="match status" value="1"/>
</dbReference>
<dbReference type="InterPro" id="IPR052626">
    <property type="entry name" value="SWT1_Regulator"/>
</dbReference>
<evidence type="ECO:0000313" key="3">
    <source>
        <dbReference type="Proteomes" id="UP000683360"/>
    </source>
</evidence>
<comment type="caution">
    <text evidence="2">The sequence shown here is derived from an EMBL/GenBank/DDBJ whole genome shotgun (WGS) entry which is preliminary data.</text>
</comment>
<dbReference type="SUPFAM" id="SSF88723">
    <property type="entry name" value="PIN domain-like"/>
    <property type="match status" value="1"/>
</dbReference>
<dbReference type="PANTHER" id="PTHR16161">
    <property type="entry name" value="TRANSCRIPTIONAL PROTEIN SWT1"/>
    <property type="match status" value="1"/>
</dbReference>
<dbReference type="GO" id="GO:0044528">
    <property type="term" value="P:regulation of mitochondrial mRNA stability"/>
    <property type="evidence" value="ECO:0007669"/>
    <property type="project" value="InterPro"/>
</dbReference>
<reference evidence="2" key="1">
    <citation type="submission" date="2021-03" db="EMBL/GenBank/DDBJ databases">
        <authorList>
            <person name="Bekaert M."/>
        </authorList>
    </citation>
    <scope>NUCLEOTIDE SEQUENCE</scope>
</reference>
<keyword evidence="3" id="KW-1185">Reference proteome</keyword>
<dbReference type="AlphaFoldDB" id="A0A8S3SNA6"/>